<dbReference type="EMBL" id="DSUH01000062">
    <property type="protein sequence ID" value="HGU31755.1"/>
    <property type="molecule type" value="Genomic_DNA"/>
</dbReference>
<evidence type="ECO:0000256" key="3">
    <source>
        <dbReference type="ARBA" id="ARBA00022630"/>
    </source>
</evidence>
<dbReference type="SUPFAM" id="SSF51905">
    <property type="entry name" value="FAD/NAD(P)-binding domain"/>
    <property type="match status" value="2"/>
</dbReference>
<evidence type="ECO:0000256" key="2">
    <source>
        <dbReference type="ARBA" id="ARBA00006442"/>
    </source>
</evidence>
<accession>A0A7C4RM93</accession>
<dbReference type="Gene3D" id="3.50.50.60">
    <property type="entry name" value="FAD/NAD(P)-binding domain"/>
    <property type="match status" value="2"/>
</dbReference>
<dbReference type="PRINTS" id="PR00368">
    <property type="entry name" value="FADPNR"/>
</dbReference>
<dbReference type="GO" id="GO:0016491">
    <property type="term" value="F:oxidoreductase activity"/>
    <property type="evidence" value="ECO:0007669"/>
    <property type="project" value="InterPro"/>
</dbReference>
<feature type="domain" description="FAD/NAD(P)-binding" evidence="5">
    <location>
        <begin position="2"/>
        <end position="286"/>
    </location>
</feature>
<sequence length="400" mass="43627">MHHVIIGNGIAGVQAAEAIRSVDVRSDLTIVAAETFPPYSRPMISLLLEGVITPDRLPIRSEDAFGRKGIHILKGRRVESLDPNTRQLHLDDGTRLSFDRLLLATGASPRSIRAEGTHLKNIFFMRTVRDVLGMTEALAACKHALVLGGGLVGFKASYGLLKRGIPVTMLISSGYPLAMQIDAVAGDIVRQTLIRHGLTVETGVDVSAFEGNGVVRRAILNDGRVVDCDLVVIGKGVRPETGFLKGSGIALDLGILVDNHLQTNLPGVFAAGDVAQTHDLVRNRQWINAIWPEAAAQGWVAGLNMAGRNVSYPGSLGRNVIRMFDLDIMTAGIVRPEDSQDAQVLEVLDERIPIYRKFVLKDECLIGFTVIHRIEHGGRLVSLIQRGLPLDREERLLLRH</sequence>
<dbReference type="Pfam" id="PF07992">
    <property type="entry name" value="Pyr_redox_2"/>
    <property type="match status" value="1"/>
</dbReference>
<dbReference type="InterPro" id="IPR023753">
    <property type="entry name" value="FAD/NAD-binding_dom"/>
</dbReference>
<comment type="caution">
    <text evidence="6">The sequence shown here is derived from an EMBL/GenBank/DDBJ whole genome shotgun (WGS) entry which is preliminary data.</text>
</comment>
<proteinExistence type="inferred from homology"/>
<keyword evidence="4" id="KW-0274">FAD</keyword>
<comment type="similarity">
    <text evidence="2">Belongs to the FAD-dependent oxidoreductase family.</text>
</comment>
<keyword evidence="3" id="KW-0285">Flavoprotein</keyword>
<reference evidence="6" key="1">
    <citation type="journal article" date="2020" name="mSystems">
        <title>Genome- and Community-Level Interaction Insights into Carbon Utilization and Element Cycling Functions of Hydrothermarchaeota in Hydrothermal Sediment.</title>
        <authorList>
            <person name="Zhou Z."/>
            <person name="Liu Y."/>
            <person name="Xu W."/>
            <person name="Pan J."/>
            <person name="Luo Z.H."/>
            <person name="Li M."/>
        </authorList>
    </citation>
    <scope>NUCLEOTIDE SEQUENCE [LARGE SCALE GENOMIC DNA]</scope>
    <source>
        <strain evidence="6">SpSt-477</strain>
    </source>
</reference>
<evidence type="ECO:0000256" key="4">
    <source>
        <dbReference type="ARBA" id="ARBA00022827"/>
    </source>
</evidence>
<evidence type="ECO:0000256" key="1">
    <source>
        <dbReference type="ARBA" id="ARBA00001974"/>
    </source>
</evidence>
<comment type="cofactor">
    <cofactor evidence="1">
        <name>FAD</name>
        <dbReference type="ChEBI" id="CHEBI:57692"/>
    </cofactor>
</comment>
<dbReference type="InterPro" id="IPR050260">
    <property type="entry name" value="FAD-bd_OxRdtase"/>
</dbReference>
<organism evidence="6">
    <name type="scientific">Desulfatirhabdium butyrativorans</name>
    <dbReference type="NCBI Taxonomy" id="340467"/>
    <lineage>
        <taxon>Bacteria</taxon>
        <taxon>Pseudomonadati</taxon>
        <taxon>Thermodesulfobacteriota</taxon>
        <taxon>Desulfobacteria</taxon>
        <taxon>Desulfobacterales</taxon>
        <taxon>Desulfatirhabdiaceae</taxon>
        <taxon>Desulfatirhabdium</taxon>
    </lineage>
</organism>
<evidence type="ECO:0000313" key="6">
    <source>
        <dbReference type="EMBL" id="HGU31755.1"/>
    </source>
</evidence>
<dbReference type="InterPro" id="IPR036188">
    <property type="entry name" value="FAD/NAD-bd_sf"/>
</dbReference>
<name>A0A7C4RM93_9BACT</name>
<dbReference type="Gene3D" id="3.30.390.30">
    <property type="match status" value="1"/>
</dbReference>
<dbReference type="AlphaFoldDB" id="A0A7C4RM93"/>
<evidence type="ECO:0000259" key="5">
    <source>
        <dbReference type="Pfam" id="PF07992"/>
    </source>
</evidence>
<protein>
    <submittedName>
        <fullName evidence="6">NAD(P)/FAD-dependent oxidoreductase</fullName>
    </submittedName>
</protein>
<dbReference type="PANTHER" id="PTHR43429">
    <property type="entry name" value="PYRIDINE NUCLEOTIDE-DISULFIDE OXIDOREDUCTASE DOMAIN-CONTAINING"/>
    <property type="match status" value="1"/>
</dbReference>
<gene>
    <name evidence="6" type="ORF">ENS29_02740</name>
</gene>
<dbReference type="InterPro" id="IPR016156">
    <property type="entry name" value="FAD/NAD-linked_Rdtase_dimer_sf"/>
</dbReference>
<dbReference type="PANTHER" id="PTHR43429:SF3">
    <property type="entry name" value="NITRITE REDUCTASE [NAD(P)H]"/>
    <property type="match status" value="1"/>
</dbReference>
<dbReference type="PRINTS" id="PR00469">
    <property type="entry name" value="PNDRDTASEII"/>
</dbReference>